<dbReference type="SMART" id="SM00797">
    <property type="entry name" value="AHS2"/>
    <property type="match status" value="1"/>
</dbReference>
<keyword evidence="2" id="KW-0378">Hydrolase</keyword>
<dbReference type="PANTHER" id="PTHR43309:SF3">
    <property type="entry name" value="5-OXOPROLINASE SUBUNIT C"/>
    <property type="match status" value="1"/>
</dbReference>
<reference evidence="5 6" key="1">
    <citation type="submission" date="2024-12" db="EMBL/GenBank/DDBJ databases">
        <title>The coexistence of Mycolicibacterium septicum and Mycolicibacterium nivoides in clinical samples.</title>
        <authorList>
            <person name="Wang C."/>
            <person name="Feng Y."/>
            <person name="Zong Z."/>
        </authorList>
    </citation>
    <scope>NUCLEOTIDE SEQUENCE [LARGE SCALE GENOMIC DNA]</scope>
    <source>
        <strain evidence="5 6">120309</strain>
    </source>
</reference>
<name>A0ABW9LK15_9MYCO</name>
<dbReference type="Pfam" id="PF02626">
    <property type="entry name" value="CT_A_B"/>
    <property type="match status" value="1"/>
</dbReference>
<dbReference type="InterPro" id="IPR052708">
    <property type="entry name" value="PxpC"/>
</dbReference>
<proteinExistence type="predicted"/>
<feature type="domain" description="Carboxyltransferase" evidence="4">
    <location>
        <begin position="23"/>
        <end position="316"/>
    </location>
</feature>
<dbReference type="PANTHER" id="PTHR43309">
    <property type="entry name" value="5-OXOPROLINASE SUBUNIT C"/>
    <property type="match status" value="1"/>
</dbReference>
<comment type="caution">
    <text evidence="5">The sequence shown here is derived from an EMBL/GenBank/DDBJ whole genome shotgun (WGS) entry which is preliminary data.</text>
</comment>
<keyword evidence="3" id="KW-0067">ATP-binding</keyword>
<gene>
    <name evidence="5" type="ORF">ACK4CT_29395</name>
</gene>
<dbReference type="Proteomes" id="UP001635816">
    <property type="component" value="Unassembled WGS sequence"/>
</dbReference>
<dbReference type="Gene3D" id="2.40.100.10">
    <property type="entry name" value="Cyclophilin-like"/>
    <property type="match status" value="1"/>
</dbReference>
<dbReference type="RefSeq" id="WP_409545126.1">
    <property type="nucleotide sequence ID" value="NZ_JBKBDD010000014.1"/>
</dbReference>
<dbReference type="InterPro" id="IPR029000">
    <property type="entry name" value="Cyclophilin-like_dom_sf"/>
</dbReference>
<dbReference type="InterPro" id="IPR003778">
    <property type="entry name" value="CT_A_B"/>
</dbReference>
<evidence type="ECO:0000256" key="3">
    <source>
        <dbReference type="ARBA" id="ARBA00022840"/>
    </source>
</evidence>
<organism evidence="5 6">
    <name type="scientific">Mycolicibacterium nivoides</name>
    <dbReference type="NCBI Taxonomy" id="2487344"/>
    <lineage>
        <taxon>Bacteria</taxon>
        <taxon>Bacillati</taxon>
        <taxon>Actinomycetota</taxon>
        <taxon>Actinomycetes</taxon>
        <taxon>Mycobacteriales</taxon>
        <taxon>Mycobacteriaceae</taxon>
        <taxon>Mycolicibacterium</taxon>
    </lineage>
</organism>
<evidence type="ECO:0000313" key="6">
    <source>
        <dbReference type="Proteomes" id="UP001635816"/>
    </source>
</evidence>
<evidence type="ECO:0000313" key="5">
    <source>
        <dbReference type="EMBL" id="MFN6547317.1"/>
    </source>
</evidence>
<dbReference type="EMBL" id="JBKBDD010000014">
    <property type="protein sequence ID" value="MFN6547317.1"/>
    <property type="molecule type" value="Genomic_DNA"/>
</dbReference>
<dbReference type="NCBIfam" id="TIGR00724">
    <property type="entry name" value="urea_amlyse_rel"/>
    <property type="match status" value="1"/>
</dbReference>
<evidence type="ECO:0000259" key="4">
    <source>
        <dbReference type="SMART" id="SM00797"/>
    </source>
</evidence>
<keyword evidence="1" id="KW-0547">Nucleotide-binding</keyword>
<accession>A0ABW9LK15</accession>
<evidence type="ECO:0000256" key="2">
    <source>
        <dbReference type="ARBA" id="ARBA00022801"/>
    </source>
</evidence>
<protein>
    <submittedName>
        <fullName evidence="5">Biotin-dependent carboxyltransferase family protein</fullName>
    </submittedName>
</protein>
<dbReference type="SUPFAM" id="SSF50891">
    <property type="entry name" value="Cyclophilin-like"/>
    <property type="match status" value="1"/>
</dbReference>
<sequence>MLTVTAPGAHTLIQDLGRPGHYALGLPPSGALDQFSHRCANLLVGNEENAATLEITMVGPTLEFTTDSCVAVTGGDVDITIDGHPHQLWTSLNVSAGQALHVGVLRSGCRAYIAIRGGIDTTPFLGSRSTYVSSAIGGLRGEPLRTGDTLPVGDLYGDHRYLGPGCVIEPRLRPTHTGEYTVRVVEGLCHYRFAPDGVTTFFASPYTVSSESDRTGYRLKGPELGFVEREAPFGAGDNPSNVVDLGYPMGSIQVPNGEEPICLLRDAVTGGGYATIGTVITADLDIFGQLRAPDIVHFRPVSLEQALQARRERGQRLKEVEVSLRLLTLY</sequence>
<keyword evidence="6" id="KW-1185">Reference proteome</keyword>
<evidence type="ECO:0000256" key="1">
    <source>
        <dbReference type="ARBA" id="ARBA00022741"/>
    </source>
</evidence>